<dbReference type="GO" id="GO:0009432">
    <property type="term" value="P:SOS response"/>
    <property type="evidence" value="ECO:0007669"/>
    <property type="project" value="TreeGrafter"/>
</dbReference>
<evidence type="ECO:0000313" key="3">
    <source>
        <dbReference type="EMBL" id="KKR31625.1"/>
    </source>
</evidence>
<keyword evidence="1" id="KW-0547">Nucleotide-binding</keyword>
<dbReference type="GO" id="GO:0018169">
    <property type="term" value="F:ribosomal S6-glutamic acid ligase activity"/>
    <property type="evidence" value="ECO:0007669"/>
    <property type="project" value="TreeGrafter"/>
</dbReference>
<dbReference type="PATRIC" id="fig|1618450.3.peg.1162"/>
<feature type="domain" description="ATP-grasp" evidence="2">
    <location>
        <begin position="31"/>
        <end position="93"/>
    </location>
</feature>
<dbReference type="PANTHER" id="PTHR21621:SF0">
    <property type="entry name" value="BETA-CITRYLGLUTAMATE SYNTHASE B-RELATED"/>
    <property type="match status" value="1"/>
</dbReference>
<dbReference type="Gene3D" id="3.30.470.20">
    <property type="entry name" value="ATP-grasp fold, B domain"/>
    <property type="match status" value="1"/>
</dbReference>
<dbReference type="GO" id="GO:0046872">
    <property type="term" value="F:metal ion binding"/>
    <property type="evidence" value="ECO:0007669"/>
    <property type="project" value="InterPro"/>
</dbReference>
<dbReference type="Proteomes" id="UP000034539">
    <property type="component" value="Unassembled WGS sequence"/>
</dbReference>
<dbReference type="PANTHER" id="PTHR21621">
    <property type="entry name" value="RIBOSOMAL PROTEIN S6 MODIFICATION PROTEIN"/>
    <property type="match status" value="1"/>
</dbReference>
<organism evidence="3 4">
    <name type="scientific">Candidatus Gottesmanbacteria bacterium GW2011_GWC2_39_8</name>
    <dbReference type="NCBI Taxonomy" id="1618450"/>
    <lineage>
        <taxon>Bacteria</taxon>
        <taxon>Candidatus Gottesmaniibacteriota</taxon>
    </lineage>
</organism>
<protein>
    <submittedName>
        <fullName evidence="3">Lysine biosynthesis protein LysX</fullName>
    </submittedName>
</protein>
<accession>A0A0G0SA61</accession>
<name>A0A0G0SA61_9BACT</name>
<dbReference type="EMBL" id="LBXN01000064">
    <property type="protein sequence ID" value="KKR31625.1"/>
    <property type="molecule type" value="Genomic_DNA"/>
</dbReference>
<gene>
    <name evidence="3" type="ORF">UT63_C0064G0007</name>
</gene>
<dbReference type="Pfam" id="PF08443">
    <property type="entry name" value="RimK"/>
    <property type="match status" value="1"/>
</dbReference>
<dbReference type="AlphaFoldDB" id="A0A0G0SA61"/>
<dbReference type="PROSITE" id="PS50975">
    <property type="entry name" value="ATP_GRASP"/>
    <property type="match status" value="1"/>
</dbReference>
<dbReference type="SUPFAM" id="SSF56059">
    <property type="entry name" value="Glutathione synthetase ATP-binding domain-like"/>
    <property type="match status" value="1"/>
</dbReference>
<keyword evidence="1" id="KW-0067">ATP-binding</keyword>
<proteinExistence type="predicted"/>
<dbReference type="GO" id="GO:0005737">
    <property type="term" value="C:cytoplasm"/>
    <property type="evidence" value="ECO:0007669"/>
    <property type="project" value="TreeGrafter"/>
</dbReference>
<evidence type="ECO:0000256" key="1">
    <source>
        <dbReference type="PROSITE-ProRule" id="PRU00409"/>
    </source>
</evidence>
<evidence type="ECO:0000313" key="4">
    <source>
        <dbReference type="Proteomes" id="UP000034539"/>
    </source>
</evidence>
<dbReference type="InterPro" id="IPR013651">
    <property type="entry name" value="ATP-grasp_RimK-type"/>
</dbReference>
<dbReference type="GO" id="GO:0005524">
    <property type="term" value="F:ATP binding"/>
    <property type="evidence" value="ECO:0007669"/>
    <property type="project" value="UniProtKB-UniRule"/>
</dbReference>
<reference evidence="3 4" key="1">
    <citation type="journal article" date="2015" name="Nature">
        <title>rRNA introns, odd ribosomes, and small enigmatic genomes across a large radiation of phyla.</title>
        <authorList>
            <person name="Brown C.T."/>
            <person name="Hug L.A."/>
            <person name="Thomas B.C."/>
            <person name="Sharon I."/>
            <person name="Castelle C.J."/>
            <person name="Singh A."/>
            <person name="Wilkins M.J."/>
            <person name="Williams K.H."/>
            <person name="Banfield J.F."/>
        </authorList>
    </citation>
    <scope>NUCLEOTIDE SEQUENCE [LARGE SCALE GENOMIC DNA]</scope>
</reference>
<dbReference type="InterPro" id="IPR011761">
    <property type="entry name" value="ATP-grasp"/>
</dbReference>
<comment type="caution">
    <text evidence="3">The sequence shown here is derived from an EMBL/GenBank/DDBJ whole genome shotgun (WGS) entry which is preliminary data.</text>
</comment>
<evidence type="ECO:0000259" key="2">
    <source>
        <dbReference type="PROSITE" id="PS50975"/>
    </source>
</evidence>
<sequence length="99" mass="10647">MGNEVICAIYRDSPHWITNTARGGKATNCPVTPELSKLCKEASRAVGGGILAMDVFETDEGLKINEINHTMEFKNSEAPTGVSISGAIVDYCNKITKES</sequence>